<organism evidence="3 4">
    <name type="scientific">Parasponia andersonii</name>
    <name type="common">Sponia andersonii</name>
    <dbReference type="NCBI Taxonomy" id="3476"/>
    <lineage>
        <taxon>Eukaryota</taxon>
        <taxon>Viridiplantae</taxon>
        <taxon>Streptophyta</taxon>
        <taxon>Embryophyta</taxon>
        <taxon>Tracheophyta</taxon>
        <taxon>Spermatophyta</taxon>
        <taxon>Magnoliopsida</taxon>
        <taxon>eudicotyledons</taxon>
        <taxon>Gunneridae</taxon>
        <taxon>Pentapetalae</taxon>
        <taxon>rosids</taxon>
        <taxon>fabids</taxon>
        <taxon>Rosales</taxon>
        <taxon>Cannabaceae</taxon>
        <taxon>Parasponia</taxon>
    </lineage>
</organism>
<dbReference type="EMBL" id="JXTB01000092">
    <property type="protein sequence ID" value="PON64929.1"/>
    <property type="molecule type" value="Genomic_DNA"/>
</dbReference>
<feature type="compositionally biased region" description="Basic and acidic residues" evidence="1">
    <location>
        <begin position="69"/>
        <end position="88"/>
    </location>
</feature>
<evidence type="ECO:0008006" key="5">
    <source>
        <dbReference type="Google" id="ProtNLM"/>
    </source>
</evidence>
<name>A0A2P5CV49_PARAD</name>
<keyword evidence="2" id="KW-1133">Transmembrane helix</keyword>
<reference evidence="4" key="1">
    <citation type="submission" date="2016-06" db="EMBL/GenBank/DDBJ databases">
        <title>Parallel loss of symbiosis genes in relatives of nitrogen-fixing non-legume Parasponia.</title>
        <authorList>
            <person name="Van Velzen R."/>
            <person name="Holmer R."/>
            <person name="Bu F."/>
            <person name="Rutten L."/>
            <person name="Van Zeijl A."/>
            <person name="Liu W."/>
            <person name="Santuari L."/>
            <person name="Cao Q."/>
            <person name="Sharma T."/>
            <person name="Shen D."/>
            <person name="Roswanjaya Y."/>
            <person name="Wardhani T."/>
            <person name="Kalhor M.S."/>
            <person name="Jansen J."/>
            <person name="Van den Hoogen J."/>
            <person name="Gungor B."/>
            <person name="Hartog M."/>
            <person name="Hontelez J."/>
            <person name="Verver J."/>
            <person name="Yang W.-C."/>
            <person name="Schijlen E."/>
            <person name="Repin R."/>
            <person name="Schilthuizen M."/>
            <person name="Schranz E."/>
            <person name="Heidstra R."/>
            <person name="Miyata K."/>
            <person name="Fedorova E."/>
            <person name="Kohlen W."/>
            <person name="Bisseling T."/>
            <person name="Smit S."/>
            <person name="Geurts R."/>
        </authorList>
    </citation>
    <scope>NUCLEOTIDE SEQUENCE [LARGE SCALE GENOMIC DNA]</scope>
    <source>
        <strain evidence="4">cv. WU1-14</strain>
    </source>
</reference>
<sequence>KKFSKIKDVFKLLGTLLYVEIAKVTISLISSIANCMIMKILVVLLVPIFVALLASPVTEGKKKSLSGFDDDRRHNLRDHQPIIHHEHYPNGFGRKVLNSAEVANTDEDDDQRNTARDNTNQVGSDTEGEWSRRKFIGKNKTANNDSN</sequence>
<gene>
    <name evidence="3" type="ORF">PanWU01x14_121060</name>
</gene>
<comment type="caution">
    <text evidence="3">The sequence shown here is derived from an EMBL/GenBank/DDBJ whole genome shotgun (WGS) entry which is preliminary data.</text>
</comment>
<accession>A0A2P5CV49</accession>
<feature type="non-terminal residue" evidence="3">
    <location>
        <position position="1"/>
    </location>
</feature>
<keyword evidence="4" id="KW-1185">Reference proteome</keyword>
<evidence type="ECO:0000256" key="2">
    <source>
        <dbReference type="SAM" id="Phobius"/>
    </source>
</evidence>
<feature type="transmembrane region" description="Helical" evidence="2">
    <location>
        <begin position="36"/>
        <end position="54"/>
    </location>
</feature>
<dbReference type="AlphaFoldDB" id="A0A2P5CV49"/>
<dbReference type="OrthoDB" id="10325288at2759"/>
<feature type="region of interest" description="Disordered" evidence="1">
    <location>
        <begin position="58"/>
        <end position="147"/>
    </location>
</feature>
<keyword evidence="2" id="KW-0472">Membrane</keyword>
<protein>
    <recommendedName>
        <fullName evidence="5">Transmembrane protein</fullName>
    </recommendedName>
</protein>
<keyword evidence="2" id="KW-0812">Transmembrane</keyword>
<evidence type="ECO:0000313" key="4">
    <source>
        <dbReference type="Proteomes" id="UP000237105"/>
    </source>
</evidence>
<evidence type="ECO:0000313" key="3">
    <source>
        <dbReference type="EMBL" id="PON64929.1"/>
    </source>
</evidence>
<dbReference type="Proteomes" id="UP000237105">
    <property type="component" value="Unassembled WGS sequence"/>
</dbReference>
<evidence type="ECO:0000256" key="1">
    <source>
        <dbReference type="SAM" id="MobiDB-lite"/>
    </source>
</evidence>
<proteinExistence type="predicted"/>